<reference evidence="10 11" key="1">
    <citation type="submission" date="2020-08" db="EMBL/GenBank/DDBJ databases">
        <title>Genomic Encyclopedia of Type Strains, Phase IV (KMG-IV): sequencing the most valuable type-strain genomes for metagenomic binning, comparative biology and taxonomic classification.</title>
        <authorList>
            <person name="Goeker M."/>
        </authorList>
    </citation>
    <scope>NUCLEOTIDE SEQUENCE [LARGE SCALE GENOMIC DNA]</scope>
    <source>
        <strain evidence="10 11">DSM 27471</strain>
    </source>
</reference>
<dbReference type="Gene3D" id="3.40.50.11720">
    <property type="entry name" value="3-Deoxy-D-manno-octulosonic-acid transferase, N-terminal domain"/>
    <property type="match status" value="1"/>
</dbReference>
<protein>
    <recommendedName>
        <fullName evidence="3 8">3-deoxy-D-manno-octulosonic acid transferase</fullName>
        <shortName evidence="8">Kdo transferase</shortName>
        <ecNumber evidence="2 8">2.4.99.12</ecNumber>
    </recommendedName>
    <alternativeName>
        <fullName evidence="5 8">Lipid IV(A) 3-deoxy-D-manno-octulosonic acid transferase</fullName>
    </alternativeName>
</protein>
<evidence type="ECO:0000256" key="2">
    <source>
        <dbReference type="ARBA" id="ARBA00012621"/>
    </source>
</evidence>
<dbReference type="Pfam" id="PF04413">
    <property type="entry name" value="Glycos_transf_N"/>
    <property type="match status" value="1"/>
</dbReference>
<dbReference type="Gene3D" id="3.40.50.2000">
    <property type="entry name" value="Glycogen Phosphorylase B"/>
    <property type="match status" value="1"/>
</dbReference>
<accession>A0A7W5DRT9</accession>
<dbReference type="Proteomes" id="UP000544222">
    <property type="component" value="Unassembled WGS sequence"/>
</dbReference>
<dbReference type="AlphaFoldDB" id="A0A7W5DRT9"/>
<dbReference type="UniPathway" id="UPA00958"/>
<feature type="active site" description="Proton acceptor" evidence="7">
    <location>
        <position position="60"/>
    </location>
</feature>
<comment type="subcellular location">
    <subcellularLocation>
        <location evidence="8">Cell membrane</location>
    </subcellularLocation>
</comment>
<comment type="similarity">
    <text evidence="8">Belongs to the glycosyltransferase group 1 family.</text>
</comment>
<evidence type="ECO:0000256" key="3">
    <source>
        <dbReference type="ARBA" id="ARBA00019077"/>
    </source>
</evidence>
<comment type="catalytic activity">
    <reaction evidence="6 8">
        <text>lipid IVA (E. coli) + CMP-3-deoxy-beta-D-manno-octulosonate = alpha-Kdo-(2-&gt;6)-lipid IVA (E. coli) + CMP + H(+)</text>
        <dbReference type="Rhea" id="RHEA:28066"/>
        <dbReference type="ChEBI" id="CHEBI:15378"/>
        <dbReference type="ChEBI" id="CHEBI:58603"/>
        <dbReference type="ChEBI" id="CHEBI:60364"/>
        <dbReference type="ChEBI" id="CHEBI:60377"/>
        <dbReference type="ChEBI" id="CHEBI:85987"/>
        <dbReference type="EC" id="2.4.99.12"/>
    </reaction>
</comment>
<comment type="function">
    <text evidence="8">Involved in lipopolysaccharide (LPS) biosynthesis. Catalyzes the transfer of 3-deoxy-D-manno-octulosonate (Kdo) residue(s) from CMP-Kdo to lipid IV(A), the tetraacyldisaccharide-1,4'-bisphosphate precursor of lipid A.</text>
</comment>
<evidence type="ECO:0000256" key="7">
    <source>
        <dbReference type="PIRSR" id="PIRSR639901-1"/>
    </source>
</evidence>
<dbReference type="GO" id="GO:0043842">
    <property type="term" value="F:Kdo transferase activity"/>
    <property type="evidence" value="ECO:0007669"/>
    <property type="project" value="UniProtKB-EC"/>
</dbReference>
<keyword evidence="8" id="KW-0448">Lipopolysaccharide biosynthesis</keyword>
<dbReference type="GO" id="GO:0009245">
    <property type="term" value="P:lipid A biosynthetic process"/>
    <property type="evidence" value="ECO:0007669"/>
    <property type="project" value="TreeGrafter"/>
</dbReference>
<organism evidence="10 11">
    <name type="scientific">Microbacter margulisiae</name>
    <dbReference type="NCBI Taxonomy" id="1350067"/>
    <lineage>
        <taxon>Bacteria</taxon>
        <taxon>Pseudomonadati</taxon>
        <taxon>Bacteroidota</taxon>
        <taxon>Bacteroidia</taxon>
        <taxon>Bacteroidales</taxon>
        <taxon>Porphyromonadaceae</taxon>
        <taxon>Microbacter</taxon>
    </lineage>
</organism>
<keyword evidence="4 8" id="KW-0808">Transferase</keyword>
<dbReference type="RefSeq" id="WP_183413725.1">
    <property type="nucleotide sequence ID" value="NZ_JACHYB010000002.1"/>
</dbReference>
<dbReference type="PANTHER" id="PTHR42755:SF1">
    <property type="entry name" value="3-DEOXY-D-MANNO-OCTULOSONIC ACID TRANSFERASE, MITOCHONDRIAL-RELATED"/>
    <property type="match status" value="1"/>
</dbReference>
<evidence type="ECO:0000313" key="10">
    <source>
        <dbReference type="EMBL" id="MBB3187916.1"/>
    </source>
</evidence>
<dbReference type="SUPFAM" id="SSF53756">
    <property type="entry name" value="UDP-Glycosyltransferase/glycogen phosphorylase"/>
    <property type="match status" value="1"/>
</dbReference>
<evidence type="ECO:0000259" key="9">
    <source>
        <dbReference type="Pfam" id="PF04413"/>
    </source>
</evidence>
<gene>
    <name evidence="10" type="ORF">FHX64_002114</name>
</gene>
<keyword evidence="10" id="KW-0328">Glycosyltransferase</keyword>
<proteinExistence type="inferred from homology"/>
<dbReference type="GO" id="GO:0005886">
    <property type="term" value="C:plasma membrane"/>
    <property type="evidence" value="ECO:0007669"/>
    <property type="project" value="UniProtKB-SubCell"/>
</dbReference>
<dbReference type="InterPro" id="IPR039901">
    <property type="entry name" value="Kdotransferase"/>
</dbReference>
<evidence type="ECO:0000256" key="8">
    <source>
        <dbReference type="RuleBase" id="RU365103"/>
    </source>
</evidence>
<keyword evidence="8" id="KW-0472">Membrane</keyword>
<comment type="pathway">
    <text evidence="1 8">Bacterial outer membrane biogenesis; LPS core biosynthesis.</text>
</comment>
<comment type="caution">
    <text evidence="10">The sequence shown here is derived from an EMBL/GenBank/DDBJ whole genome shotgun (WGS) entry which is preliminary data.</text>
</comment>
<dbReference type="PANTHER" id="PTHR42755">
    <property type="entry name" value="3-DEOXY-MANNO-OCTULOSONATE CYTIDYLYLTRANSFERASE"/>
    <property type="match status" value="1"/>
</dbReference>
<name>A0A7W5DRT9_9PORP</name>
<dbReference type="EC" id="2.4.99.12" evidence="2 8"/>
<evidence type="ECO:0000256" key="6">
    <source>
        <dbReference type="ARBA" id="ARBA00049183"/>
    </source>
</evidence>
<evidence type="ECO:0000256" key="4">
    <source>
        <dbReference type="ARBA" id="ARBA00022679"/>
    </source>
</evidence>
<dbReference type="InterPro" id="IPR007507">
    <property type="entry name" value="Glycos_transf_N"/>
</dbReference>
<feature type="domain" description="3-deoxy-D-manno-octulosonic-acid transferase N-terminal" evidence="9">
    <location>
        <begin position="42"/>
        <end position="206"/>
    </location>
</feature>
<keyword evidence="11" id="KW-1185">Reference proteome</keyword>
<sequence>MRLLYTLSILSYQCLVRIAALFNSKARLMIQGQKNTFALLDAKLQKNQYTVWFHAASLGEFEQGRPLMEDLKQRMPEAQIVLTFFSPSGYEVRKKYDLADVVCYLPFDTPHQVHSFLDRVQPQKAVFIKYEFWANYLYALHRRNVPIYLVSAIFRPNQLFFKKYGFFYRNLLSLYEHLFVQDKTSSDLLAAIGVQHVTVAGDTRFDRVATIAGQAKQLPVVEAFATGNHVLVAGSSWPADESLLVSFFNIHPELKLILAPHVTSESHVEAICASLKRPFIRYSQATIENVAAADCLVIDSIGLLSSIYRYGEMAYIGGGFGVGIHNVLEAAVYHIPVIFGPNYHKFREARDLIAEGGGFSIASGDELNALLLRFLQDDQFLAQAGEASGLYVQKNKGASDIIMQYLLKK</sequence>
<keyword evidence="8" id="KW-1003">Cell membrane</keyword>
<evidence type="ECO:0000256" key="1">
    <source>
        <dbReference type="ARBA" id="ARBA00004713"/>
    </source>
</evidence>
<evidence type="ECO:0000313" key="11">
    <source>
        <dbReference type="Proteomes" id="UP000544222"/>
    </source>
</evidence>
<evidence type="ECO:0000256" key="5">
    <source>
        <dbReference type="ARBA" id="ARBA00031445"/>
    </source>
</evidence>
<dbReference type="EMBL" id="JACHYB010000002">
    <property type="protein sequence ID" value="MBB3187916.1"/>
    <property type="molecule type" value="Genomic_DNA"/>
</dbReference>
<dbReference type="InterPro" id="IPR038107">
    <property type="entry name" value="Glycos_transf_N_sf"/>
</dbReference>
<dbReference type="GO" id="GO:0009244">
    <property type="term" value="P:lipopolysaccharide core region biosynthetic process"/>
    <property type="evidence" value="ECO:0007669"/>
    <property type="project" value="UniProtKB-UniRule"/>
</dbReference>